<reference evidence="2 3" key="1">
    <citation type="submission" date="2024-10" db="EMBL/GenBank/DDBJ databases">
        <authorList>
            <person name="Kim D."/>
        </authorList>
    </citation>
    <scope>NUCLEOTIDE SEQUENCE [LARGE SCALE GENOMIC DNA]</scope>
    <source>
        <strain evidence="2">BH-2024</strain>
    </source>
</reference>
<evidence type="ECO:0000256" key="1">
    <source>
        <dbReference type="SAM" id="Coils"/>
    </source>
</evidence>
<organism evidence="2 3">
    <name type="scientific">Heterodera trifolii</name>
    <dbReference type="NCBI Taxonomy" id="157864"/>
    <lineage>
        <taxon>Eukaryota</taxon>
        <taxon>Metazoa</taxon>
        <taxon>Ecdysozoa</taxon>
        <taxon>Nematoda</taxon>
        <taxon>Chromadorea</taxon>
        <taxon>Rhabditida</taxon>
        <taxon>Tylenchina</taxon>
        <taxon>Tylenchomorpha</taxon>
        <taxon>Tylenchoidea</taxon>
        <taxon>Heteroderidae</taxon>
        <taxon>Heteroderinae</taxon>
        <taxon>Heterodera</taxon>
    </lineage>
</organism>
<comment type="caution">
    <text evidence="2">The sequence shown here is derived from an EMBL/GenBank/DDBJ whole genome shotgun (WGS) entry which is preliminary data.</text>
</comment>
<name>A0ABD2JBI3_9BILA</name>
<dbReference type="AlphaFoldDB" id="A0ABD2JBI3"/>
<feature type="coiled-coil region" evidence="1">
    <location>
        <begin position="400"/>
        <end position="480"/>
    </location>
</feature>
<accession>A0ABD2JBI3</accession>
<keyword evidence="3" id="KW-1185">Reference proteome</keyword>
<dbReference type="Proteomes" id="UP001620626">
    <property type="component" value="Unassembled WGS sequence"/>
</dbReference>
<proteinExistence type="predicted"/>
<dbReference type="EMBL" id="JBICBT010001006">
    <property type="protein sequence ID" value="KAL3087975.1"/>
    <property type="molecule type" value="Genomic_DNA"/>
</dbReference>
<evidence type="ECO:0000313" key="2">
    <source>
        <dbReference type="EMBL" id="KAL3087975.1"/>
    </source>
</evidence>
<evidence type="ECO:0000313" key="3">
    <source>
        <dbReference type="Proteomes" id="UP001620626"/>
    </source>
</evidence>
<sequence length="506" mass="59240">MLLPSLVGDFKYRVSVQFDNEKFVVNYGNKQPKTKSELVQLYFGTEALKAEIYTFHIEMVDTKHIVRFSIWPNNYSKQLITDEITKKPFVIFGNYFKLEIEPKLKADSGMFYRVNTFCAGSDQLEFDGLTNSAVRVVFNSEQRKCDQYKMKVWPIHEDFVTENEAFDGPGLVQEGISVSNGGTYRIYFPNYFYLNISPKISAKTDKFYWVEVNCHDASREAEKYSTYTQKSALIVLNCAQNCAEYDILVRKLDKKWLTNAIQKKLNPSNEKAKKGQIAVKILNGEEYEFVFQQTSPFLKRVSENSNQRNTNKQRKLDIKIYETPINNEEEINEQQQQEEKIEPILSILPNESGEKDDKRFEEICAKVHAVLNEISETKKENATKFVQMFTFLKNEMANMRKEDEKKFEEIIKKMEELQRQIEESTTNKNEAENSSPSQIIAANVRNETVAIVKLEYEKKFERMSEEMGQLKEQIISMKHQIGQNESNFVRTIEEIKKFMEEQFKDE</sequence>
<keyword evidence="1" id="KW-0175">Coiled coil</keyword>
<protein>
    <submittedName>
        <fullName evidence="2">Uncharacterized protein</fullName>
    </submittedName>
</protein>
<gene>
    <name evidence="2" type="ORF">niasHT_021611</name>
</gene>